<dbReference type="Gene3D" id="3.30.750.80">
    <property type="entry name" value="RNA methyltransferase domain (HRMD) like"/>
    <property type="match status" value="1"/>
</dbReference>
<comment type="similarity">
    <text evidence="8">Belongs to the methyltransferase superfamily. RlmI family.</text>
</comment>
<evidence type="ECO:0000256" key="3">
    <source>
        <dbReference type="ARBA" id="ARBA00022552"/>
    </source>
</evidence>
<protein>
    <submittedName>
        <fullName evidence="10">Class I SAM-dependent rRNA methyltransferase</fullName>
    </submittedName>
</protein>
<dbReference type="CDD" id="cd21153">
    <property type="entry name" value="PUA_RlmI"/>
    <property type="match status" value="1"/>
</dbReference>
<evidence type="ECO:0000313" key="10">
    <source>
        <dbReference type="EMBL" id="WGS65336.1"/>
    </source>
</evidence>
<dbReference type="RefSeq" id="WP_280999714.1">
    <property type="nucleotide sequence ID" value="NZ_CP069362.1"/>
</dbReference>
<reference evidence="10 11" key="1">
    <citation type="submission" date="2021-02" db="EMBL/GenBank/DDBJ databases">
        <title>Characterization of Marinitoga sp. nov. str. BP5-C20A.</title>
        <authorList>
            <person name="Erauso G."/>
            <person name="Postec A."/>
        </authorList>
    </citation>
    <scope>NUCLEOTIDE SEQUENCE [LARGE SCALE GENOMIC DNA]</scope>
    <source>
        <strain evidence="10 11">BP5-C20A</strain>
    </source>
</reference>
<feature type="domain" description="PUA" evidence="9">
    <location>
        <begin position="2"/>
        <end position="85"/>
    </location>
</feature>
<dbReference type="InterPro" id="IPR041532">
    <property type="entry name" value="RlmI-like_PUA"/>
</dbReference>
<evidence type="ECO:0000256" key="6">
    <source>
        <dbReference type="ARBA" id="ARBA00022691"/>
    </source>
</evidence>
<evidence type="ECO:0000256" key="2">
    <source>
        <dbReference type="ARBA" id="ARBA00022490"/>
    </source>
</evidence>
<keyword evidence="11" id="KW-1185">Reference proteome</keyword>
<dbReference type="InterPro" id="IPR019614">
    <property type="entry name" value="SAM-dep_methyl-trfase"/>
</dbReference>
<evidence type="ECO:0000256" key="5">
    <source>
        <dbReference type="ARBA" id="ARBA00022679"/>
    </source>
</evidence>
<dbReference type="CDD" id="cd11572">
    <property type="entry name" value="RlmI_M_like"/>
    <property type="match status" value="1"/>
</dbReference>
<proteinExistence type="inferred from homology"/>
<dbReference type="PROSITE" id="PS50890">
    <property type="entry name" value="PUA"/>
    <property type="match status" value="1"/>
</dbReference>
<gene>
    <name evidence="10" type="ORF">JRV97_01910</name>
</gene>
<organism evidence="10 11">
    <name type="scientific">Marinitoga aeolica</name>
    <dbReference type="NCBI Taxonomy" id="2809031"/>
    <lineage>
        <taxon>Bacteria</taxon>
        <taxon>Thermotogati</taxon>
        <taxon>Thermotogota</taxon>
        <taxon>Thermotogae</taxon>
        <taxon>Petrotogales</taxon>
        <taxon>Petrotogaceae</taxon>
        <taxon>Marinitoga</taxon>
    </lineage>
</organism>
<name>A0ABY8PRT5_9BACT</name>
<dbReference type="InterPro" id="IPR036974">
    <property type="entry name" value="PUA_sf"/>
</dbReference>
<dbReference type="Gene3D" id="2.30.130.10">
    <property type="entry name" value="PUA domain"/>
    <property type="match status" value="1"/>
</dbReference>
<evidence type="ECO:0000259" key="9">
    <source>
        <dbReference type="SMART" id="SM00359"/>
    </source>
</evidence>
<dbReference type="InterPro" id="IPR029063">
    <property type="entry name" value="SAM-dependent_MTases_sf"/>
</dbReference>
<keyword evidence="6" id="KW-0949">S-adenosyl-L-methionine</keyword>
<evidence type="ECO:0000256" key="1">
    <source>
        <dbReference type="ARBA" id="ARBA00004496"/>
    </source>
</evidence>
<dbReference type="Proteomes" id="UP001232493">
    <property type="component" value="Chromosome"/>
</dbReference>
<keyword evidence="7" id="KW-0694">RNA-binding</keyword>
<comment type="subcellular location">
    <subcellularLocation>
        <location evidence="1">Cytoplasm</location>
    </subcellularLocation>
</comment>
<keyword evidence="3" id="KW-0698">rRNA processing</keyword>
<dbReference type="PANTHER" id="PTHR42873">
    <property type="entry name" value="RIBOSOMAL RNA LARGE SUBUNIT METHYLTRANSFERASE"/>
    <property type="match status" value="1"/>
</dbReference>
<accession>A0ABY8PRT5</accession>
<dbReference type="PANTHER" id="PTHR42873:SF1">
    <property type="entry name" value="S-ADENOSYLMETHIONINE-DEPENDENT METHYLTRANSFERASE DOMAIN-CONTAINING PROTEIN"/>
    <property type="match status" value="1"/>
</dbReference>
<keyword evidence="4 10" id="KW-0489">Methyltransferase</keyword>
<evidence type="ECO:0000256" key="4">
    <source>
        <dbReference type="ARBA" id="ARBA00022603"/>
    </source>
</evidence>
<evidence type="ECO:0000256" key="7">
    <source>
        <dbReference type="ARBA" id="ARBA00022884"/>
    </source>
</evidence>
<dbReference type="SUPFAM" id="SSF53335">
    <property type="entry name" value="S-adenosyl-L-methionine-dependent methyltransferases"/>
    <property type="match status" value="1"/>
</dbReference>
<keyword evidence="5" id="KW-0808">Transferase</keyword>
<keyword evidence="2" id="KW-0963">Cytoplasm</keyword>
<dbReference type="Gene3D" id="3.40.50.150">
    <property type="entry name" value="Vaccinia Virus protein VP39"/>
    <property type="match status" value="1"/>
</dbReference>
<evidence type="ECO:0000313" key="11">
    <source>
        <dbReference type="Proteomes" id="UP001232493"/>
    </source>
</evidence>
<dbReference type="SMART" id="SM00359">
    <property type="entry name" value="PUA"/>
    <property type="match status" value="1"/>
</dbReference>
<dbReference type="SUPFAM" id="SSF88697">
    <property type="entry name" value="PUA domain-like"/>
    <property type="match status" value="1"/>
</dbReference>
<dbReference type="GO" id="GO:0008168">
    <property type="term" value="F:methyltransferase activity"/>
    <property type="evidence" value="ECO:0007669"/>
    <property type="project" value="UniProtKB-KW"/>
</dbReference>
<evidence type="ECO:0000256" key="8">
    <source>
        <dbReference type="ARBA" id="ARBA00038091"/>
    </source>
</evidence>
<dbReference type="InterPro" id="IPR015947">
    <property type="entry name" value="PUA-like_sf"/>
</dbReference>
<dbReference type="InterPro" id="IPR002478">
    <property type="entry name" value="PUA"/>
</dbReference>
<sequence length="393" mass="46097">MANIYLKKDIKSRVLNGHSWIYENEIDKIIGEYEDGDIVDVFYNKKFIGRGYINDNSKIRVRLLTKKHETIDYEWIKNKIKNAYEYRKMLFGDGKTFRLIFGEGDYFPGLIIDKFENFFVIQINTLGVYKLKKYIIDALIEIFDPKGIFEKDDEKNAKIEGFEYLENWVYKKGPELIPFEINGIKFFADTKGQKTGFFLDQRYNALKVKSLAKNKKVLDGFAYTGNFGVHALMGEAKYVTFLDYSDRALYVLEQTLKANNISKDKYELFETNTFDQLRKFDDANIYFDFVIIDPPSLAKSRSSIKNAIRGYKELNLRAMRITKNKGLFATASCTQLVYDEEFKKIVFDAAKDNKVFLKQIFRGSQSPDHPILYNILETEYLKFYLFEIESYKG</sequence>
<dbReference type="Pfam" id="PF17785">
    <property type="entry name" value="PUA_3"/>
    <property type="match status" value="1"/>
</dbReference>
<dbReference type="EMBL" id="CP069362">
    <property type="protein sequence ID" value="WGS65336.1"/>
    <property type="molecule type" value="Genomic_DNA"/>
</dbReference>
<dbReference type="GO" id="GO:0032259">
    <property type="term" value="P:methylation"/>
    <property type="evidence" value="ECO:0007669"/>
    <property type="project" value="UniProtKB-KW"/>
</dbReference>
<dbReference type="Pfam" id="PF10672">
    <property type="entry name" value="Methyltrans_SAM"/>
    <property type="match status" value="1"/>
</dbReference>